<keyword evidence="12" id="KW-1185">Reference proteome</keyword>
<evidence type="ECO:0000313" key="12">
    <source>
        <dbReference type="Proteomes" id="UP001500547"/>
    </source>
</evidence>
<name>A0ABP9R8B4_9RHOO</name>
<dbReference type="SMART" id="SM00563">
    <property type="entry name" value="PlsC"/>
    <property type="match status" value="1"/>
</dbReference>
<evidence type="ECO:0000256" key="9">
    <source>
        <dbReference type="RuleBase" id="RU361267"/>
    </source>
</evidence>
<dbReference type="NCBIfam" id="TIGR00530">
    <property type="entry name" value="AGP_acyltrn"/>
    <property type="match status" value="1"/>
</dbReference>
<feature type="domain" description="Phospholipid/glycerol acyltransferase" evidence="10">
    <location>
        <begin position="70"/>
        <end position="182"/>
    </location>
</feature>
<evidence type="ECO:0000256" key="6">
    <source>
        <dbReference type="ARBA" id="ARBA00016139"/>
    </source>
</evidence>
<evidence type="ECO:0000256" key="4">
    <source>
        <dbReference type="ARBA" id="ARBA00008655"/>
    </source>
</evidence>
<dbReference type="Proteomes" id="UP001500547">
    <property type="component" value="Unassembled WGS sequence"/>
</dbReference>
<dbReference type="InterPro" id="IPR002123">
    <property type="entry name" value="Plipid/glycerol_acylTrfase"/>
</dbReference>
<comment type="pathway">
    <text evidence="3">Lipid metabolism.</text>
</comment>
<evidence type="ECO:0000256" key="2">
    <source>
        <dbReference type="ARBA" id="ARBA00004728"/>
    </source>
</evidence>
<keyword evidence="9" id="KW-0443">Lipid metabolism</keyword>
<dbReference type="EMBL" id="BAABLD010000017">
    <property type="protein sequence ID" value="GAA5172642.1"/>
    <property type="molecule type" value="Genomic_DNA"/>
</dbReference>
<sequence length="255" mass="28302">MRSPISFLRACWRISLLLLHVGYGLLALRCYFPYARAENLWRYRRHWSRLLLRILKVELPAIEPRLDTTSLVVCNHISWLDIFVISACIPAHFVCKIEIRRWPVIGWLVAAAGTVFIDRSSRAGAARTMQALSASLKQGESVVFFPEGTTTDGSVLLPFNAALFEAASLTGAPVSPLSLRYLDHTGQMSLAPAYVGDVNFFQCVVAIARAPLTRVRFNQLPALPGGEARRSYAARCEQAIAQDLQVDVMREDAGA</sequence>
<evidence type="ECO:0000256" key="1">
    <source>
        <dbReference type="ARBA" id="ARBA00001141"/>
    </source>
</evidence>
<keyword evidence="9" id="KW-0444">Lipid biosynthesis</keyword>
<keyword evidence="9" id="KW-0594">Phospholipid biosynthesis</keyword>
<evidence type="ECO:0000256" key="5">
    <source>
        <dbReference type="ARBA" id="ARBA00013211"/>
    </source>
</evidence>
<evidence type="ECO:0000259" key="10">
    <source>
        <dbReference type="SMART" id="SM00563"/>
    </source>
</evidence>
<evidence type="ECO:0000313" key="11">
    <source>
        <dbReference type="EMBL" id="GAA5172642.1"/>
    </source>
</evidence>
<comment type="domain">
    <text evidence="9">The HXXXXD motif is essential for acyltransferase activity and may constitute the binding site for the phosphate moiety of the glycerol-3-phosphate.</text>
</comment>
<organism evidence="11 12">
    <name type="scientific">Viridibacterium curvum</name>
    <dbReference type="NCBI Taxonomy" id="1101404"/>
    <lineage>
        <taxon>Bacteria</taxon>
        <taxon>Pseudomonadati</taxon>
        <taxon>Pseudomonadota</taxon>
        <taxon>Betaproteobacteria</taxon>
        <taxon>Rhodocyclales</taxon>
        <taxon>Rhodocyclaceae</taxon>
        <taxon>Viridibacterium</taxon>
    </lineage>
</organism>
<keyword evidence="9" id="KW-1208">Phospholipid metabolism</keyword>
<evidence type="ECO:0000256" key="8">
    <source>
        <dbReference type="ARBA" id="ARBA00023315"/>
    </source>
</evidence>
<keyword evidence="8 9" id="KW-0012">Acyltransferase</keyword>
<gene>
    <name evidence="11" type="ORF">GCM10025770_39150</name>
</gene>
<comment type="caution">
    <text evidence="11">The sequence shown here is derived from an EMBL/GenBank/DDBJ whole genome shotgun (WGS) entry which is preliminary data.</text>
</comment>
<dbReference type="EC" id="2.3.1.51" evidence="5 9"/>
<dbReference type="InterPro" id="IPR004552">
    <property type="entry name" value="AGP_acyltrans"/>
</dbReference>
<protein>
    <recommendedName>
        <fullName evidence="6 9">1-acyl-sn-glycerol-3-phosphate acyltransferase</fullName>
        <ecNumber evidence="5 9">2.3.1.51</ecNumber>
    </recommendedName>
</protein>
<comment type="similarity">
    <text evidence="4 9">Belongs to the 1-acyl-sn-glycerol-3-phosphate acyltransferase family.</text>
</comment>
<keyword evidence="7 9" id="KW-0808">Transferase</keyword>
<dbReference type="CDD" id="cd07989">
    <property type="entry name" value="LPLAT_AGPAT-like"/>
    <property type="match status" value="1"/>
</dbReference>
<dbReference type="SUPFAM" id="SSF69593">
    <property type="entry name" value="Glycerol-3-phosphate (1)-acyltransferase"/>
    <property type="match status" value="1"/>
</dbReference>
<dbReference type="Pfam" id="PF01553">
    <property type="entry name" value="Acyltransferase"/>
    <property type="match status" value="1"/>
</dbReference>
<evidence type="ECO:0000256" key="3">
    <source>
        <dbReference type="ARBA" id="ARBA00005189"/>
    </source>
</evidence>
<comment type="pathway">
    <text evidence="2">Phospholipid metabolism; CDP-diacylglycerol biosynthesis; CDP-diacylglycerol from sn-glycerol 3-phosphate: step 2/3.</text>
</comment>
<dbReference type="GO" id="GO:0016746">
    <property type="term" value="F:acyltransferase activity"/>
    <property type="evidence" value="ECO:0007669"/>
    <property type="project" value="UniProtKB-KW"/>
</dbReference>
<reference evidence="12" key="1">
    <citation type="journal article" date="2019" name="Int. J. Syst. Evol. Microbiol.">
        <title>The Global Catalogue of Microorganisms (GCM) 10K type strain sequencing project: providing services to taxonomists for standard genome sequencing and annotation.</title>
        <authorList>
            <consortium name="The Broad Institute Genomics Platform"/>
            <consortium name="The Broad Institute Genome Sequencing Center for Infectious Disease"/>
            <person name="Wu L."/>
            <person name="Ma J."/>
        </authorList>
    </citation>
    <scope>NUCLEOTIDE SEQUENCE [LARGE SCALE GENOMIC DNA]</scope>
    <source>
        <strain evidence="12">JCM 18715</strain>
    </source>
</reference>
<comment type="catalytic activity">
    <reaction evidence="1 9">
        <text>a 1-acyl-sn-glycero-3-phosphate + an acyl-CoA = a 1,2-diacyl-sn-glycero-3-phosphate + CoA</text>
        <dbReference type="Rhea" id="RHEA:19709"/>
        <dbReference type="ChEBI" id="CHEBI:57287"/>
        <dbReference type="ChEBI" id="CHEBI:57970"/>
        <dbReference type="ChEBI" id="CHEBI:58342"/>
        <dbReference type="ChEBI" id="CHEBI:58608"/>
        <dbReference type="EC" id="2.3.1.51"/>
    </reaction>
</comment>
<accession>A0ABP9R8B4</accession>
<evidence type="ECO:0000256" key="7">
    <source>
        <dbReference type="ARBA" id="ARBA00022679"/>
    </source>
</evidence>
<dbReference type="PANTHER" id="PTHR10434:SF11">
    <property type="entry name" value="1-ACYL-SN-GLYCEROL-3-PHOSPHATE ACYLTRANSFERASE"/>
    <property type="match status" value="1"/>
</dbReference>
<dbReference type="PANTHER" id="PTHR10434">
    <property type="entry name" value="1-ACYL-SN-GLYCEROL-3-PHOSPHATE ACYLTRANSFERASE"/>
    <property type="match status" value="1"/>
</dbReference>
<proteinExistence type="inferred from homology"/>
<dbReference type="RefSeq" id="WP_345534813.1">
    <property type="nucleotide sequence ID" value="NZ_BAABLD010000017.1"/>
</dbReference>